<reference evidence="1 2" key="1">
    <citation type="submission" date="2019-03" db="EMBL/GenBank/DDBJ databases">
        <title>Genomics of glacier-inhabiting Cryobacterium strains.</title>
        <authorList>
            <person name="Liu Q."/>
            <person name="Xin Y.-H."/>
        </authorList>
    </citation>
    <scope>NUCLEOTIDE SEQUENCE [LARGE SCALE GENOMIC DNA]</scope>
    <source>
        <strain evidence="1 2">CGMCC 1.4292</strain>
    </source>
</reference>
<dbReference type="AlphaFoldDB" id="A0A4Y8KPD8"/>
<evidence type="ECO:0000313" key="2">
    <source>
        <dbReference type="Proteomes" id="UP000298218"/>
    </source>
</evidence>
<dbReference type="RefSeq" id="WP_134172189.1">
    <property type="nucleotide sequence ID" value="NZ_SODI01000001.1"/>
</dbReference>
<comment type="caution">
    <text evidence="1">The sequence shown here is derived from an EMBL/GenBank/DDBJ whole genome shotgun (WGS) entry which is preliminary data.</text>
</comment>
<gene>
    <name evidence="1" type="ORF">E3T53_16920</name>
</gene>
<dbReference type="Proteomes" id="UP000298218">
    <property type="component" value="Unassembled WGS sequence"/>
</dbReference>
<dbReference type="Gene3D" id="1.10.357.10">
    <property type="entry name" value="Tetracycline Repressor, domain 2"/>
    <property type="match status" value="1"/>
</dbReference>
<sequence length="203" mass="22661">MQRSSTRRRITIAARVSLATGGGVNQRMVSDVCEQIGLHPHAFRSLFPTDDVLLDAVNELLVEECAERLQGGVSAFTPKGDGSEFTEAALALAKSWPLDRSAMIIRAERRFLALHKGEGDRTVTAAERRFVSVLTSVFNGLLPKLDRTFSWNPTLAVRVILDTWERSFEAWLLDGHSESSFFESPYIARTLPALLEQVSERRT</sequence>
<name>A0A4Y8KPD8_9MICO</name>
<dbReference type="OrthoDB" id="5062795at2"/>
<dbReference type="EMBL" id="SOHQ01000051">
    <property type="protein sequence ID" value="TFD74650.1"/>
    <property type="molecule type" value="Genomic_DNA"/>
</dbReference>
<accession>A0A4Y8KPD8</accession>
<proteinExistence type="predicted"/>
<evidence type="ECO:0008006" key="3">
    <source>
        <dbReference type="Google" id="ProtNLM"/>
    </source>
</evidence>
<protein>
    <recommendedName>
        <fullName evidence="3">TetR/AcrR family transcriptional regulator</fullName>
    </recommendedName>
</protein>
<keyword evidence="2" id="KW-1185">Reference proteome</keyword>
<organism evidence="1 2">
    <name type="scientific">Cryobacterium psychrophilum</name>
    <dbReference type="NCBI Taxonomy" id="41988"/>
    <lineage>
        <taxon>Bacteria</taxon>
        <taxon>Bacillati</taxon>
        <taxon>Actinomycetota</taxon>
        <taxon>Actinomycetes</taxon>
        <taxon>Micrococcales</taxon>
        <taxon>Microbacteriaceae</taxon>
        <taxon>Cryobacterium</taxon>
    </lineage>
</organism>
<evidence type="ECO:0000313" key="1">
    <source>
        <dbReference type="EMBL" id="TFD74650.1"/>
    </source>
</evidence>